<organism evidence="10 11">
    <name type="scientific">Paratrimastix pyriformis</name>
    <dbReference type="NCBI Taxonomy" id="342808"/>
    <lineage>
        <taxon>Eukaryota</taxon>
        <taxon>Metamonada</taxon>
        <taxon>Preaxostyla</taxon>
        <taxon>Paratrimastigidae</taxon>
        <taxon>Paratrimastix</taxon>
    </lineage>
</organism>
<feature type="region of interest" description="Disordered" evidence="9">
    <location>
        <begin position="94"/>
        <end position="206"/>
    </location>
</feature>
<keyword evidence="4" id="KW-0597">Phosphoprotein</keyword>
<name>A0ABQ8UPA8_9EUKA</name>
<evidence type="ECO:0000256" key="4">
    <source>
        <dbReference type="ARBA" id="ARBA00022553"/>
    </source>
</evidence>
<dbReference type="EMBL" id="JAPMOS010000010">
    <property type="protein sequence ID" value="KAJ4461005.1"/>
    <property type="molecule type" value="Genomic_DNA"/>
</dbReference>
<dbReference type="PANTHER" id="PTHR21648:SF0">
    <property type="entry name" value="RADIAL SPOKE HEAD PROTEIN 3 HOMOLOG"/>
    <property type="match status" value="1"/>
</dbReference>
<keyword evidence="7" id="KW-0206">Cytoskeleton</keyword>
<evidence type="ECO:0000256" key="9">
    <source>
        <dbReference type="SAM" id="MobiDB-lite"/>
    </source>
</evidence>
<evidence type="ECO:0000313" key="10">
    <source>
        <dbReference type="EMBL" id="KAJ4461005.1"/>
    </source>
</evidence>
<gene>
    <name evidence="10" type="ORF">PAPYR_2866</name>
</gene>
<evidence type="ECO:0000256" key="5">
    <source>
        <dbReference type="ARBA" id="ARBA00022846"/>
    </source>
</evidence>
<keyword evidence="3" id="KW-0963">Cytoplasm</keyword>
<evidence type="ECO:0008006" key="12">
    <source>
        <dbReference type="Google" id="ProtNLM"/>
    </source>
</evidence>
<reference evidence="10" key="1">
    <citation type="journal article" date="2022" name="bioRxiv">
        <title>Genomics of Preaxostyla Flagellates Illuminates Evolutionary Transitions and the Path Towards Mitochondrial Loss.</title>
        <authorList>
            <person name="Novak L.V.F."/>
            <person name="Treitli S.C."/>
            <person name="Pyrih J."/>
            <person name="Halakuc P."/>
            <person name="Pipaliya S.V."/>
            <person name="Vacek V."/>
            <person name="Brzon O."/>
            <person name="Soukal P."/>
            <person name="Eme L."/>
            <person name="Dacks J.B."/>
            <person name="Karnkowska A."/>
            <person name="Elias M."/>
            <person name="Hampl V."/>
        </authorList>
    </citation>
    <scope>NUCLEOTIDE SEQUENCE</scope>
    <source>
        <strain evidence="10">RCP-MX</strain>
    </source>
</reference>
<comment type="similarity">
    <text evidence="2">Belongs to the flagellar radial spoke RSP3 family.</text>
</comment>
<comment type="subcellular location">
    <subcellularLocation>
        <location evidence="1">Cytoplasm</location>
        <location evidence="1">Cytoskeleton</location>
        <location evidence="1">Flagellum axoneme</location>
    </subcellularLocation>
</comment>
<keyword evidence="6" id="KW-0969">Cilium</keyword>
<feature type="compositionally biased region" description="Basic and acidic residues" evidence="9">
    <location>
        <begin position="126"/>
        <end position="167"/>
    </location>
</feature>
<evidence type="ECO:0000256" key="7">
    <source>
        <dbReference type="ARBA" id="ARBA00023212"/>
    </source>
</evidence>
<evidence type="ECO:0000256" key="2">
    <source>
        <dbReference type="ARBA" id="ARBA00006737"/>
    </source>
</evidence>
<keyword evidence="5" id="KW-0282">Flagellum</keyword>
<feature type="compositionally biased region" description="Basic and acidic residues" evidence="9">
    <location>
        <begin position="94"/>
        <end position="119"/>
    </location>
</feature>
<dbReference type="PANTHER" id="PTHR21648">
    <property type="entry name" value="FLAGELLAR RADIAL SPOKE PROTEIN 3"/>
    <property type="match status" value="1"/>
</dbReference>
<keyword evidence="8" id="KW-0966">Cell projection</keyword>
<protein>
    <recommendedName>
        <fullName evidence="12">Radial spoke protein 3</fullName>
    </recommendedName>
</protein>
<accession>A0ABQ8UPA8</accession>
<evidence type="ECO:0000256" key="1">
    <source>
        <dbReference type="ARBA" id="ARBA00004611"/>
    </source>
</evidence>
<proteinExistence type="inferred from homology"/>
<keyword evidence="11" id="KW-1185">Reference proteome</keyword>
<evidence type="ECO:0000256" key="3">
    <source>
        <dbReference type="ARBA" id="ARBA00022490"/>
    </source>
</evidence>
<evidence type="ECO:0000313" key="11">
    <source>
        <dbReference type="Proteomes" id="UP001141327"/>
    </source>
</evidence>
<comment type="caution">
    <text evidence="10">The sequence shown here is derived from an EMBL/GenBank/DDBJ whole genome shotgun (WGS) entry which is preliminary data.</text>
</comment>
<feature type="compositionally biased region" description="Low complexity" evidence="9">
    <location>
        <begin position="169"/>
        <end position="183"/>
    </location>
</feature>
<dbReference type="InterPro" id="IPR009290">
    <property type="entry name" value="Radial_spoke_3"/>
</dbReference>
<evidence type="ECO:0000256" key="6">
    <source>
        <dbReference type="ARBA" id="ARBA00023069"/>
    </source>
</evidence>
<dbReference type="Proteomes" id="UP001141327">
    <property type="component" value="Unassembled WGS sequence"/>
</dbReference>
<evidence type="ECO:0000256" key="8">
    <source>
        <dbReference type="ARBA" id="ARBA00023273"/>
    </source>
</evidence>
<dbReference type="Pfam" id="PF06098">
    <property type="entry name" value="Radial_spoke_3"/>
    <property type="match status" value="1"/>
</dbReference>
<sequence>MQVAATAFARDYLKTIETSVMGSLGEAGYFVDPTVAEVETAFLPWLMKRVNVQVDKARVARALADDLIRNAHEVGQDRHQRLVAAIMVNRARRDEHRRRLEERHTQKEAWHDVGTEDARSQAVQAHEQRLREEAARQAELKRLEEERLAEEQRKKEEEEEAKRREEAEAAAAAAAGAAGGEPPQEGEEEGDQAGAGPAPPEEEDDQ</sequence>